<feature type="domain" description="O-antigen ligase-related" evidence="6">
    <location>
        <begin position="207"/>
        <end position="336"/>
    </location>
</feature>
<evidence type="ECO:0000256" key="5">
    <source>
        <dbReference type="SAM" id="Phobius"/>
    </source>
</evidence>
<organism evidence="7">
    <name type="scientific">hydrothermal vent metagenome</name>
    <dbReference type="NCBI Taxonomy" id="652676"/>
    <lineage>
        <taxon>unclassified sequences</taxon>
        <taxon>metagenomes</taxon>
        <taxon>ecological metagenomes</taxon>
    </lineage>
</organism>
<feature type="transmembrane region" description="Helical" evidence="5">
    <location>
        <begin position="333"/>
        <end position="353"/>
    </location>
</feature>
<evidence type="ECO:0000259" key="6">
    <source>
        <dbReference type="Pfam" id="PF04932"/>
    </source>
</evidence>
<dbReference type="InterPro" id="IPR007016">
    <property type="entry name" value="O-antigen_ligase-rel_domated"/>
</dbReference>
<dbReference type="EMBL" id="UOEK01000526">
    <property type="protein sequence ID" value="VAW09145.1"/>
    <property type="molecule type" value="Genomic_DNA"/>
</dbReference>
<evidence type="ECO:0000256" key="4">
    <source>
        <dbReference type="ARBA" id="ARBA00023136"/>
    </source>
</evidence>
<evidence type="ECO:0000256" key="1">
    <source>
        <dbReference type="ARBA" id="ARBA00004141"/>
    </source>
</evidence>
<feature type="transmembrane region" description="Helical" evidence="5">
    <location>
        <begin position="245"/>
        <end position="264"/>
    </location>
</feature>
<feature type="transmembrane region" description="Helical" evidence="5">
    <location>
        <begin position="92"/>
        <end position="109"/>
    </location>
</feature>
<comment type="subcellular location">
    <subcellularLocation>
        <location evidence="1">Membrane</location>
        <topology evidence="1">Multi-pass membrane protein</topology>
    </subcellularLocation>
</comment>
<keyword evidence="4 5" id="KW-0472">Membrane</keyword>
<feature type="transmembrane region" description="Helical" evidence="5">
    <location>
        <begin position="68"/>
        <end position="85"/>
    </location>
</feature>
<evidence type="ECO:0000256" key="2">
    <source>
        <dbReference type="ARBA" id="ARBA00022692"/>
    </source>
</evidence>
<dbReference type="InterPro" id="IPR051533">
    <property type="entry name" value="WaaL-like"/>
</dbReference>
<evidence type="ECO:0000256" key="3">
    <source>
        <dbReference type="ARBA" id="ARBA00022989"/>
    </source>
</evidence>
<feature type="transmembrane region" description="Helical" evidence="5">
    <location>
        <begin position="145"/>
        <end position="167"/>
    </location>
</feature>
<keyword evidence="3 5" id="KW-1133">Transmembrane helix</keyword>
<proteinExistence type="predicted"/>
<feature type="transmembrane region" description="Helical" evidence="5">
    <location>
        <begin position="359"/>
        <end position="380"/>
    </location>
</feature>
<reference evidence="7" key="1">
    <citation type="submission" date="2018-06" db="EMBL/GenBank/DDBJ databases">
        <authorList>
            <person name="Zhirakovskaya E."/>
        </authorList>
    </citation>
    <scope>NUCLEOTIDE SEQUENCE</scope>
</reference>
<keyword evidence="2 5" id="KW-0812">Transmembrane</keyword>
<accession>A0A3B0STC4</accession>
<feature type="transmembrane region" description="Helical" evidence="5">
    <location>
        <begin position="43"/>
        <end position="62"/>
    </location>
</feature>
<dbReference type="PANTHER" id="PTHR37422:SF13">
    <property type="entry name" value="LIPOPOLYSACCHARIDE BIOSYNTHESIS PROTEIN PA4999-RELATED"/>
    <property type="match status" value="1"/>
</dbReference>
<evidence type="ECO:0000313" key="7">
    <source>
        <dbReference type="EMBL" id="VAW09145.1"/>
    </source>
</evidence>
<feature type="transmembrane region" description="Helical" evidence="5">
    <location>
        <begin position="115"/>
        <end position="133"/>
    </location>
</feature>
<feature type="transmembrane region" description="Helical" evidence="5">
    <location>
        <begin position="209"/>
        <end position="239"/>
    </location>
</feature>
<dbReference type="Pfam" id="PF04932">
    <property type="entry name" value="Wzy_C"/>
    <property type="match status" value="1"/>
</dbReference>
<dbReference type="PANTHER" id="PTHR37422">
    <property type="entry name" value="TEICHURONIC ACID BIOSYNTHESIS PROTEIN TUAE"/>
    <property type="match status" value="1"/>
</dbReference>
<sequence>MKRRLRRLLHGQSHRATRVEADQRSTRTSKAEPILWELFPRLAAVRLWAVVIGVGLAPIGVMGPWDDVWFVVGALMLVATILGPITRRATINIGLAALAATYTALSLLWSPQRTAGIPVATALTIWVVTYLGVSAAAQDLRLTRILRVVATAWTFGIGIGLVVVSSIPHSIKGVEWDWPIRHAAMAGVALAALSLTTRKGRRLAGLGALTLLVGTLVSEARTALVALLLVMIAIGVSWVTPRIRTLGTIVLVAGLALTVLAPALQTRIAGGNTLQAVTTGRADVWSATWNACDSWSWGEGTGFSNTVARTANEGFPDPHNEFLRFGCDIGPGLLLLIGFALFSVARSFSLLGARSNSRIGIAALAGIGTLGIFSGFWNPLTALEYMVPLMAIVALADKSLETMQEHGYLENRQL</sequence>
<protein>
    <recommendedName>
        <fullName evidence="6">O-antigen ligase-related domain-containing protein</fullName>
    </recommendedName>
</protein>
<gene>
    <name evidence="7" type="ORF">MNBD_ACTINO02-1917</name>
</gene>
<dbReference type="AlphaFoldDB" id="A0A3B0STC4"/>
<dbReference type="GO" id="GO:0016020">
    <property type="term" value="C:membrane"/>
    <property type="evidence" value="ECO:0007669"/>
    <property type="project" value="UniProtKB-SubCell"/>
</dbReference>
<name>A0A3B0STC4_9ZZZZ</name>